<keyword evidence="6" id="KW-0677">Repeat</keyword>
<dbReference type="PRINTS" id="PR00205">
    <property type="entry name" value="CADHERIN"/>
</dbReference>
<proteinExistence type="predicted"/>
<evidence type="ECO:0000256" key="2">
    <source>
        <dbReference type="ARBA" id="ARBA00004568"/>
    </source>
</evidence>
<keyword evidence="11" id="KW-0472">Membrane</keyword>
<evidence type="ECO:0000256" key="13">
    <source>
        <dbReference type="PROSITE-ProRule" id="PRU00043"/>
    </source>
</evidence>
<dbReference type="GO" id="GO:0060027">
    <property type="term" value="P:convergent extension involved in gastrulation"/>
    <property type="evidence" value="ECO:0007669"/>
    <property type="project" value="UniProtKB-ARBA"/>
</dbReference>
<evidence type="ECO:0000256" key="9">
    <source>
        <dbReference type="ARBA" id="ARBA00022949"/>
    </source>
</evidence>
<evidence type="ECO:0000256" key="3">
    <source>
        <dbReference type="ARBA" id="ARBA00022475"/>
    </source>
</evidence>
<dbReference type="InterPro" id="IPR020894">
    <property type="entry name" value="Cadherin_CS"/>
</dbReference>
<keyword evidence="16" id="KW-1185">Reference proteome</keyword>
<feature type="domain" description="Cadherin" evidence="14">
    <location>
        <begin position="4"/>
        <end position="87"/>
    </location>
</feature>
<evidence type="ECO:0000256" key="11">
    <source>
        <dbReference type="ARBA" id="ARBA00023136"/>
    </source>
</evidence>
<keyword evidence="3" id="KW-1003">Cell membrane</keyword>
<keyword evidence="7 13" id="KW-0106">Calcium</keyword>
<dbReference type="Gene3D" id="2.60.40.60">
    <property type="entry name" value="Cadherins"/>
    <property type="match status" value="3"/>
</dbReference>
<evidence type="ECO:0000256" key="10">
    <source>
        <dbReference type="ARBA" id="ARBA00022989"/>
    </source>
</evidence>
<dbReference type="CDD" id="cd11304">
    <property type="entry name" value="Cadherin_repeat"/>
    <property type="match status" value="2"/>
</dbReference>
<evidence type="ECO:0000256" key="5">
    <source>
        <dbReference type="ARBA" id="ARBA00022723"/>
    </source>
</evidence>
<dbReference type="FunFam" id="2.60.40.60:FF:000011">
    <property type="entry name" value="Cadherin 1"/>
    <property type="match status" value="1"/>
</dbReference>
<organism evidence="15 16">
    <name type="scientific">Gouania willdenowi</name>
    <name type="common">Blunt-snouted clingfish</name>
    <name type="synonym">Lepadogaster willdenowi</name>
    <dbReference type="NCBI Taxonomy" id="441366"/>
    <lineage>
        <taxon>Eukaryota</taxon>
        <taxon>Metazoa</taxon>
        <taxon>Chordata</taxon>
        <taxon>Craniata</taxon>
        <taxon>Vertebrata</taxon>
        <taxon>Euteleostomi</taxon>
        <taxon>Actinopterygii</taxon>
        <taxon>Neopterygii</taxon>
        <taxon>Teleostei</taxon>
        <taxon>Neoteleostei</taxon>
        <taxon>Acanthomorphata</taxon>
        <taxon>Ovalentaria</taxon>
        <taxon>Blenniimorphae</taxon>
        <taxon>Blenniiformes</taxon>
        <taxon>Gobiesocoidei</taxon>
        <taxon>Gobiesocidae</taxon>
        <taxon>Gobiesocinae</taxon>
        <taxon>Gouania</taxon>
    </lineage>
</organism>
<dbReference type="SUPFAM" id="SSF49313">
    <property type="entry name" value="Cadherin-like"/>
    <property type="match status" value="3"/>
</dbReference>
<dbReference type="PANTHER" id="PTHR24025:SF29">
    <property type="entry name" value="DESMOGLEIN-2-LIKE-RELATED"/>
    <property type="match status" value="1"/>
</dbReference>
<dbReference type="SMART" id="SM00112">
    <property type="entry name" value="CA"/>
    <property type="match status" value="2"/>
</dbReference>
<evidence type="ECO:0000313" key="16">
    <source>
        <dbReference type="Proteomes" id="UP000694680"/>
    </source>
</evidence>
<dbReference type="PROSITE" id="PS50268">
    <property type="entry name" value="CADHERIN_2"/>
    <property type="match status" value="2"/>
</dbReference>
<reference evidence="15" key="3">
    <citation type="submission" date="2025-09" db="UniProtKB">
        <authorList>
            <consortium name="Ensembl"/>
        </authorList>
    </citation>
    <scope>IDENTIFICATION</scope>
</reference>
<evidence type="ECO:0000256" key="7">
    <source>
        <dbReference type="ARBA" id="ARBA00022837"/>
    </source>
</evidence>
<evidence type="ECO:0000259" key="14">
    <source>
        <dbReference type="PROSITE" id="PS50268"/>
    </source>
</evidence>
<dbReference type="InterPro" id="IPR002126">
    <property type="entry name" value="Cadherin-like_dom"/>
</dbReference>
<dbReference type="GO" id="GO:0007156">
    <property type="term" value="P:homophilic cell adhesion via plasma membrane adhesion molecules"/>
    <property type="evidence" value="ECO:0007669"/>
    <property type="project" value="InterPro"/>
</dbReference>
<comment type="subcellular location">
    <subcellularLocation>
        <location evidence="2">Cell junction</location>
        <location evidence="2">Desmosome</location>
    </subcellularLocation>
    <subcellularLocation>
        <location evidence="1">Cell membrane</location>
    </subcellularLocation>
</comment>
<evidence type="ECO:0000256" key="1">
    <source>
        <dbReference type="ARBA" id="ARBA00004236"/>
    </source>
</evidence>
<dbReference type="PROSITE" id="PS00232">
    <property type="entry name" value="CADHERIN_1"/>
    <property type="match status" value="1"/>
</dbReference>
<keyword evidence="4" id="KW-0812">Transmembrane</keyword>
<dbReference type="GO" id="GO:0030057">
    <property type="term" value="C:desmosome"/>
    <property type="evidence" value="ECO:0007669"/>
    <property type="project" value="UniProtKB-SubCell"/>
</dbReference>
<protein>
    <submittedName>
        <fullName evidence="15">Desmoglein-2-like</fullName>
    </submittedName>
</protein>
<reference evidence="15" key="2">
    <citation type="submission" date="2025-08" db="UniProtKB">
        <authorList>
            <consortium name="Ensembl"/>
        </authorList>
    </citation>
    <scope>IDENTIFICATION</scope>
</reference>
<dbReference type="Proteomes" id="UP000694680">
    <property type="component" value="Chromosome 4"/>
</dbReference>
<dbReference type="GO" id="GO:0005509">
    <property type="term" value="F:calcium ion binding"/>
    <property type="evidence" value="ECO:0007669"/>
    <property type="project" value="UniProtKB-UniRule"/>
</dbReference>
<dbReference type="GO" id="GO:0045216">
    <property type="term" value="P:cell-cell junction organization"/>
    <property type="evidence" value="ECO:0007669"/>
    <property type="project" value="UniProtKB-ARBA"/>
</dbReference>
<evidence type="ECO:0000256" key="12">
    <source>
        <dbReference type="ARBA" id="ARBA00023180"/>
    </source>
</evidence>
<dbReference type="PANTHER" id="PTHR24025">
    <property type="entry name" value="DESMOGLEIN FAMILY MEMBER"/>
    <property type="match status" value="1"/>
</dbReference>
<keyword evidence="10" id="KW-1133">Transmembrane helix</keyword>
<dbReference type="InterPro" id="IPR015919">
    <property type="entry name" value="Cadherin-like_sf"/>
</dbReference>
<keyword evidence="8" id="KW-0130">Cell adhesion</keyword>
<keyword evidence="12" id="KW-0325">Glycoprotein</keyword>
<dbReference type="Pfam" id="PF00028">
    <property type="entry name" value="Cadherin"/>
    <property type="match status" value="2"/>
</dbReference>
<sequence>NIHSDFDNGKGNLLYSLKGVGANINPFHVFVVNSVTGQIRLTQVLDREFISEYNLLGVATFTNGSLAEENIGIRFKVVDENDEAPVFGNIEPGEVDERSPKDTSVMKANASDADEPGNINSKIAYTLLSQSPPDDMFYMNTDGTIYVNKPLLDRETHDQYILRVKGQDLNGQPGGYSGTGTVTINVRDVNDNVPTLEREEYEGSIEENEYGVEVMRLKTTDLDLQNTENWEAVFDIITGNEAGYFSIKTDPKTNEGILMLDKVMSFNIDLKCFSTGGWICIKCRCWHTF</sequence>
<reference evidence="15" key="1">
    <citation type="submission" date="2020-06" db="EMBL/GenBank/DDBJ databases">
        <authorList>
            <consortium name="Wellcome Sanger Institute Data Sharing"/>
        </authorList>
    </citation>
    <scope>NUCLEOTIDE SEQUENCE [LARGE SCALE GENOMIC DNA]</scope>
</reference>
<keyword evidence="9" id="KW-0965">Cell junction</keyword>
<dbReference type="FunFam" id="2.60.40.60:FF:000019">
    <property type="entry name" value="Cadherin 2"/>
    <property type="match status" value="1"/>
</dbReference>
<name>A0A8C5DWK8_GOUWI</name>
<dbReference type="GO" id="GO:0005886">
    <property type="term" value="C:plasma membrane"/>
    <property type="evidence" value="ECO:0007669"/>
    <property type="project" value="UniProtKB-SubCell"/>
</dbReference>
<evidence type="ECO:0000313" key="15">
    <source>
        <dbReference type="Ensembl" id="ENSGWIP00000012933.1"/>
    </source>
</evidence>
<dbReference type="AlphaFoldDB" id="A0A8C5DWK8"/>
<gene>
    <name evidence="15" type="primary">LOC114462131</name>
</gene>
<evidence type="ECO:0000256" key="6">
    <source>
        <dbReference type="ARBA" id="ARBA00022737"/>
    </source>
</evidence>
<evidence type="ECO:0000256" key="4">
    <source>
        <dbReference type="ARBA" id="ARBA00022692"/>
    </source>
</evidence>
<accession>A0A8C5DWK8</accession>
<dbReference type="FunFam" id="2.60.40.60:FF:000068">
    <property type="entry name" value="Desmoglein 1"/>
    <property type="match status" value="1"/>
</dbReference>
<keyword evidence="5" id="KW-0479">Metal-binding</keyword>
<dbReference type="InterPro" id="IPR050971">
    <property type="entry name" value="Cadherin-domain_protein"/>
</dbReference>
<dbReference type="Ensembl" id="ENSGWIT00000014389.1">
    <property type="protein sequence ID" value="ENSGWIP00000012933.1"/>
    <property type="gene ID" value="ENSGWIG00000007472.1"/>
</dbReference>
<feature type="domain" description="Cadherin" evidence="14">
    <location>
        <begin position="94"/>
        <end position="196"/>
    </location>
</feature>
<evidence type="ECO:0000256" key="8">
    <source>
        <dbReference type="ARBA" id="ARBA00022889"/>
    </source>
</evidence>